<dbReference type="Proteomes" id="UP001438707">
    <property type="component" value="Unassembled WGS sequence"/>
</dbReference>
<protein>
    <submittedName>
        <fullName evidence="2">Uncharacterized protein</fullName>
    </submittedName>
</protein>
<evidence type="ECO:0000313" key="2">
    <source>
        <dbReference type="EMBL" id="KAK9838923.1"/>
    </source>
</evidence>
<proteinExistence type="predicted"/>
<organism evidence="2 3">
    <name type="scientific">Apatococcus lobatus</name>
    <dbReference type="NCBI Taxonomy" id="904363"/>
    <lineage>
        <taxon>Eukaryota</taxon>
        <taxon>Viridiplantae</taxon>
        <taxon>Chlorophyta</taxon>
        <taxon>core chlorophytes</taxon>
        <taxon>Trebouxiophyceae</taxon>
        <taxon>Chlorellales</taxon>
        <taxon>Chlorellaceae</taxon>
        <taxon>Apatococcus</taxon>
    </lineage>
</organism>
<reference evidence="2 3" key="1">
    <citation type="journal article" date="2024" name="Nat. Commun.">
        <title>Phylogenomics reveals the evolutionary origins of lichenization in chlorophyte algae.</title>
        <authorList>
            <person name="Puginier C."/>
            <person name="Libourel C."/>
            <person name="Otte J."/>
            <person name="Skaloud P."/>
            <person name="Haon M."/>
            <person name="Grisel S."/>
            <person name="Petersen M."/>
            <person name="Berrin J.G."/>
            <person name="Delaux P.M."/>
            <person name="Dal Grande F."/>
            <person name="Keller J."/>
        </authorList>
    </citation>
    <scope>NUCLEOTIDE SEQUENCE [LARGE SCALE GENOMIC DNA]</scope>
    <source>
        <strain evidence="2 3">SAG 2145</strain>
    </source>
</reference>
<comment type="caution">
    <text evidence="2">The sequence shown here is derived from an EMBL/GenBank/DDBJ whole genome shotgun (WGS) entry which is preliminary data.</text>
</comment>
<evidence type="ECO:0000256" key="1">
    <source>
        <dbReference type="SAM" id="MobiDB-lite"/>
    </source>
</evidence>
<gene>
    <name evidence="2" type="ORF">WJX74_006004</name>
</gene>
<evidence type="ECO:0000313" key="3">
    <source>
        <dbReference type="Proteomes" id="UP001438707"/>
    </source>
</evidence>
<feature type="region of interest" description="Disordered" evidence="1">
    <location>
        <begin position="29"/>
        <end position="50"/>
    </location>
</feature>
<name>A0AAW1S038_9CHLO</name>
<dbReference type="AlphaFoldDB" id="A0AAW1S038"/>
<keyword evidence="3" id="KW-1185">Reference proteome</keyword>
<feature type="compositionally biased region" description="Polar residues" evidence="1">
    <location>
        <begin position="32"/>
        <end position="44"/>
    </location>
</feature>
<dbReference type="EMBL" id="JALJOS010000005">
    <property type="protein sequence ID" value="KAK9838923.1"/>
    <property type="molecule type" value="Genomic_DNA"/>
</dbReference>
<accession>A0AAW1S038</accession>
<sequence>MWGNFDVDDGCCANSGRRHLLGLRAEEDDNQTDSLSNIVSSPMKASTSTSSARRLLEAAPAVAGMPGALTRTSVEARLVREGLQASGRSLLASCWGLNFPGKGSGGSGGGSGNGPPVPSGSVLIDLLRNPTIQNIILLIAYASTLSSPGTGGPMDMTVFIRNQGGMQQIVITNGAALPGTPSNQQITLPGLLIPVLTGSNLDSQYTLPRGSSSTPGFFSLPLQDPARTRPIIVATQRLTGCTFQVGRDGSGNILFAHVRPVDSHAPQPQPDWAAAITTGQGLANTFNNARLQPSGGIGGFAGRRNDQVSFWTFGANTEGYGEREEGAARNAQLTGIATAETIFIIVQVQGSRGSGDAGTRHAIFNLADLQGPSGSSGSTGLIRRSVPQDPDSSITGCAAAWASNTSISGQFTFKRMLTSSSTSPFVSDCEEALYSVWDRPKGSCNIPAATKPRETNACTELASARSCSVTACGVPGQTVDCGDARCAAQSLIQNALTEDGQQTGGSWSMDSGGNVQVATISVHNATTSAPAPPSAPEPPPSSSWVCPGLDNPSGCTAYVTCKDGKPYKDCGTRNPVPPDCIPGAMACLGACTSCS</sequence>